<keyword evidence="3" id="KW-0732">Signal</keyword>
<dbReference type="CDD" id="cd00241">
    <property type="entry name" value="DOMON_like"/>
    <property type="match status" value="1"/>
</dbReference>
<accession>A7NGX7</accession>
<dbReference type="eggNOG" id="ENOG5033SWM">
    <property type="taxonomic scope" value="Bacteria"/>
</dbReference>
<dbReference type="SUPFAM" id="SSF49344">
    <property type="entry name" value="CBD9-like"/>
    <property type="match status" value="1"/>
</dbReference>
<keyword evidence="2" id="KW-0964">Secreted</keyword>
<name>A7NGX7_ROSCS</name>
<dbReference type="EMBL" id="CP000804">
    <property type="protein sequence ID" value="ABU56724.1"/>
    <property type="molecule type" value="Genomic_DNA"/>
</dbReference>
<dbReference type="NCBIfam" id="NF033679">
    <property type="entry name" value="DNRLRE_dom"/>
    <property type="match status" value="1"/>
</dbReference>
<dbReference type="InterPro" id="IPR055372">
    <property type="entry name" value="CBM96"/>
</dbReference>
<dbReference type="Gene3D" id="2.60.40.1190">
    <property type="match status" value="1"/>
</dbReference>
<evidence type="ECO:0000256" key="2">
    <source>
        <dbReference type="ARBA" id="ARBA00022525"/>
    </source>
</evidence>
<dbReference type="STRING" id="383372.Rcas_0595"/>
<evidence type="ECO:0000256" key="1">
    <source>
        <dbReference type="ARBA" id="ARBA00004613"/>
    </source>
</evidence>
<protein>
    <recommendedName>
        <fullName evidence="4">Carbohydrate-binding module family 96 domain-containing protein</fullName>
    </recommendedName>
</protein>
<evidence type="ECO:0000313" key="5">
    <source>
        <dbReference type="EMBL" id="ABU56724.1"/>
    </source>
</evidence>
<comment type="subcellular location">
    <subcellularLocation>
        <location evidence="1">Secreted</location>
    </subcellularLocation>
</comment>
<dbReference type="HOGENOM" id="CLU_551934_0_0_0"/>
<dbReference type="GO" id="GO:0005576">
    <property type="term" value="C:extracellular region"/>
    <property type="evidence" value="ECO:0007669"/>
    <property type="project" value="UniProtKB-SubCell"/>
</dbReference>
<evidence type="ECO:0000313" key="6">
    <source>
        <dbReference type="Proteomes" id="UP000000263"/>
    </source>
</evidence>
<reference evidence="5 6" key="1">
    <citation type="submission" date="2007-08" db="EMBL/GenBank/DDBJ databases">
        <title>Complete sequence of Roseiflexus castenholzii DSM 13941.</title>
        <authorList>
            <consortium name="US DOE Joint Genome Institute"/>
            <person name="Copeland A."/>
            <person name="Lucas S."/>
            <person name="Lapidus A."/>
            <person name="Barry K."/>
            <person name="Glavina del Rio T."/>
            <person name="Dalin E."/>
            <person name="Tice H."/>
            <person name="Pitluck S."/>
            <person name="Thompson L.S."/>
            <person name="Brettin T."/>
            <person name="Bruce D."/>
            <person name="Detter J.C."/>
            <person name="Han C."/>
            <person name="Tapia R."/>
            <person name="Schmutz J."/>
            <person name="Larimer F."/>
            <person name="Land M."/>
            <person name="Hauser L."/>
            <person name="Kyrpides N."/>
            <person name="Mikhailova N."/>
            <person name="Bryant D.A."/>
            <person name="Hanada S."/>
            <person name="Tsukatani Y."/>
            <person name="Richardson P."/>
        </authorList>
    </citation>
    <scope>NUCLEOTIDE SEQUENCE [LARGE SCALE GENOMIC DNA]</scope>
    <source>
        <strain evidence="6">DSM 13941 / HLO8</strain>
    </source>
</reference>
<gene>
    <name evidence="5" type="ordered locus">Rcas_0595</name>
</gene>
<dbReference type="Proteomes" id="UP000000263">
    <property type="component" value="Chromosome"/>
</dbReference>
<sequence>MPKRTSLKKTMVCCMRGGGGLTALLMGIMALVVAAVLRPSAGYAEQNGISAEHTVYLPLVTRSGCTAELPRINAPKFTGAIPFERTAIAWFGRVSPTQNYTDIRVGYNATELFVYLAIFDRHLWYDESPTPQTLTQWDAVTLLLDTSGGAAVSPSSWKFVAQLYGERSSQRRVVYRGSATGWQQTSVAFDALPGWRGNALNDNSDSDRGWAMGFTIPFSSLGIASAPPDGTSWRMAVIVHDRDTRAGPPIGDQAWPPQTPLETPACWGVLNFGVPVYQTSATPTGSLIVRRPTERSPLVPDADVGAAIANQCPGDENHIWNEWGNRNYGRAPDFNIQNQSDVSDWPCFAKYYVTFPLDGIPPGKVIVSAILTLHQFGNSGSAGQAKPSWIQVSVAAGDWNEQTITWNNAPIAYENVAISRVDPVTSSINWPGVPRTWDVSYAVARAYARGEPLRLVLYSADSDYHSGKYFVSSDTGDWNIEGRPRLDVRWGEAR</sequence>
<dbReference type="KEGG" id="rca:Rcas_0595"/>
<dbReference type="Pfam" id="PF24517">
    <property type="entry name" value="CBM96"/>
    <property type="match status" value="1"/>
</dbReference>
<organism evidence="5 6">
    <name type="scientific">Roseiflexus castenholzii (strain DSM 13941 / HLO8)</name>
    <dbReference type="NCBI Taxonomy" id="383372"/>
    <lineage>
        <taxon>Bacteria</taxon>
        <taxon>Bacillati</taxon>
        <taxon>Chloroflexota</taxon>
        <taxon>Chloroflexia</taxon>
        <taxon>Chloroflexales</taxon>
        <taxon>Roseiflexineae</taxon>
        <taxon>Roseiflexaceae</taxon>
        <taxon>Roseiflexus</taxon>
    </lineage>
</organism>
<keyword evidence="6" id="KW-1185">Reference proteome</keyword>
<feature type="domain" description="Carbohydrate-binding module family 96" evidence="4">
    <location>
        <begin position="322"/>
        <end position="472"/>
    </location>
</feature>
<evidence type="ECO:0000259" key="4">
    <source>
        <dbReference type="Pfam" id="PF24517"/>
    </source>
</evidence>
<dbReference type="AlphaFoldDB" id="A7NGX7"/>
<proteinExistence type="predicted"/>
<evidence type="ECO:0000256" key="3">
    <source>
        <dbReference type="ARBA" id="ARBA00022729"/>
    </source>
</evidence>